<dbReference type="Proteomes" id="UP000325577">
    <property type="component" value="Linkage Group LG9"/>
</dbReference>
<dbReference type="AlphaFoldDB" id="A0A5J4ZDF9"/>
<evidence type="ECO:0000313" key="1">
    <source>
        <dbReference type="EMBL" id="KAA8515311.1"/>
    </source>
</evidence>
<gene>
    <name evidence="1" type="ORF">F0562_018459</name>
</gene>
<name>A0A5J4ZDF9_9ASTE</name>
<reference evidence="1 2" key="1">
    <citation type="submission" date="2019-09" db="EMBL/GenBank/DDBJ databases">
        <title>A chromosome-level genome assembly of the Chinese tupelo Nyssa sinensis.</title>
        <authorList>
            <person name="Yang X."/>
            <person name="Kang M."/>
            <person name="Yang Y."/>
            <person name="Xiong H."/>
            <person name="Wang M."/>
            <person name="Zhang Z."/>
            <person name="Wang Z."/>
            <person name="Wu H."/>
            <person name="Ma T."/>
            <person name="Liu J."/>
            <person name="Xi Z."/>
        </authorList>
    </citation>
    <scope>NUCLEOTIDE SEQUENCE [LARGE SCALE GENOMIC DNA]</scope>
    <source>
        <strain evidence="1">J267</strain>
        <tissue evidence="1">Leaf</tissue>
    </source>
</reference>
<keyword evidence="2" id="KW-1185">Reference proteome</keyword>
<organism evidence="1 2">
    <name type="scientific">Nyssa sinensis</name>
    <dbReference type="NCBI Taxonomy" id="561372"/>
    <lineage>
        <taxon>Eukaryota</taxon>
        <taxon>Viridiplantae</taxon>
        <taxon>Streptophyta</taxon>
        <taxon>Embryophyta</taxon>
        <taxon>Tracheophyta</taxon>
        <taxon>Spermatophyta</taxon>
        <taxon>Magnoliopsida</taxon>
        <taxon>eudicotyledons</taxon>
        <taxon>Gunneridae</taxon>
        <taxon>Pentapetalae</taxon>
        <taxon>asterids</taxon>
        <taxon>Cornales</taxon>
        <taxon>Nyssaceae</taxon>
        <taxon>Nyssa</taxon>
    </lineage>
</organism>
<proteinExistence type="predicted"/>
<protein>
    <submittedName>
        <fullName evidence="1">Uncharacterized protein</fullName>
    </submittedName>
</protein>
<sequence>MKLPASKTKVAPHRIHPSSRKTTITAPCTTTTAIVMVLFCQMHKSIIAKEISWSSSTGFSQLLPHPFNTFSPSYIGRHHRKIKSRCKPYSSLPSIIKHLLHLCQLLR</sequence>
<evidence type="ECO:0000313" key="2">
    <source>
        <dbReference type="Proteomes" id="UP000325577"/>
    </source>
</evidence>
<accession>A0A5J4ZDF9</accession>
<dbReference type="EMBL" id="CM018052">
    <property type="protein sequence ID" value="KAA8515311.1"/>
    <property type="molecule type" value="Genomic_DNA"/>
</dbReference>